<organism evidence="1 2">
    <name type="scientific">Faecalicoccus pleomorphus</name>
    <dbReference type="NCBI Taxonomy" id="1323"/>
    <lineage>
        <taxon>Bacteria</taxon>
        <taxon>Bacillati</taxon>
        <taxon>Bacillota</taxon>
        <taxon>Erysipelotrichia</taxon>
        <taxon>Erysipelotrichales</taxon>
        <taxon>Erysipelotrichaceae</taxon>
        <taxon>Faecalicoccus</taxon>
    </lineage>
</organism>
<keyword evidence="2" id="KW-1185">Reference proteome</keyword>
<evidence type="ECO:0000313" key="2">
    <source>
        <dbReference type="Proteomes" id="UP000255523"/>
    </source>
</evidence>
<dbReference type="AlphaFoldDB" id="A0A380LKU8"/>
<dbReference type="Proteomes" id="UP000255523">
    <property type="component" value="Unassembled WGS sequence"/>
</dbReference>
<dbReference type="Gene3D" id="3.30.1830.10">
    <property type="entry name" value="YehR-like"/>
    <property type="match status" value="1"/>
</dbReference>
<sequence length="126" mass="14170">MNGGVMEVSSDFEYNKDKDIILSQKQHTLITVSDQNTYDQMVQTFQASQQANDYKDIKGVSYSFENNDENLSIDETIDINFNTISSDDYHVMVNGQTDVKGTSSPIISATKTKENLESMGFVCDMQ</sequence>
<proteinExistence type="predicted"/>
<evidence type="ECO:0000313" key="1">
    <source>
        <dbReference type="EMBL" id="SUO03857.1"/>
    </source>
</evidence>
<dbReference type="SUPFAM" id="SSF160704">
    <property type="entry name" value="YehR-like"/>
    <property type="match status" value="1"/>
</dbReference>
<reference evidence="1 2" key="1">
    <citation type="submission" date="2018-06" db="EMBL/GenBank/DDBJ databases">
        <authorList>
            <consortium name="Pathogen Informatics"/>
            <person name="Doyle S."/>
        </authorList>
    </citation>
    <scope>NUCLEOTIDE SEQUENCE [LARGE SCALE GENOMIC DNA]</scope>
    <source>
        <strain evidence="1 2">NCTC11087</strain>
    </source>
</reference>
<dbReference type="InterPro" id="IPR009736">
    <property type="entry name" value="DUF1307"/>
</dbReference>
<dbReference type="Pfam" id="PF06998">
    <property type="entry name" value="DUF1307"/>
    <property type="match status" value="1"/>
</dbReference>
<protein>
    <submittedName>
        <fullName evidence="1">Uncharacterized protein conserved in bacteria</fullName>
    </submittedName>
</protein>
<name>A0A380LKU8_9FIRM</name>
<accession>A0A380LKU8</accession>
<gene>
    <name evidence="1" type="ORF">NCTC11087_00735</name>
</gene>
<dbReference type="EMBL" id="UHFX01000003">
    <property type="protein sequence ID" value="SUO03857.1"/>
    <property type="molecule type" value="Genomic_DNA"/>
</dbReference>
<dbReference type="InterPro" id="IPR036699">
    <property type="entry name" value="YehR-like_sf"/>
</dbReference>